<dbReference type="InParanoid" id="K3WIJ1"/>
<proteinExistence type="predicted"/>
<dbReference type="OMA" id="QCSEQRI"/>
<dbReference type="EMBL" id="GL376631">
    <property type="status" value="NOT_ANNOTATED_CDS"/>
    <property type="molecule type" value="Genomic_DNA"/>
</dbReference>
<dbReference type="eggNOG" id="ENOG502SE8M">
    <property type="taxonomic scope" value="Eukaryota"/>
</dbReference>
<dbReference type="EnsemblProtists" id="PYU1_T004783">
    <property type="protein sequence ID" value="PYU1_T004783"/>
    <property type="gene ID" value="PYU1_G004772"/>
</dbReference>
<dbReference type="HOGENOM" id="CLU_1484867_0_0_1"/>
<organism evidence="1 2">
    <name type="scientific">Globisporangium ultimum (strain ATCC 200006 / CBS 805.95 / DAOM BR144)</name>
    <name type="common">Pythium ultimum</name>
    <dbReference type="NCBI Taxonomy" id="431595"/>
    <lineage>
        <taxon>Eukaryota</taxon>
        <taxon>Sar</taxon>
        <taxon>Stramenopiles</taxon>
        <taxon>Oomycota</taxon>
        <taxon>Peronosporomycetes</taxon>
        <taxon>Pythiales</taxon>
        <taxon>Pythiaceae</taxon>
        <taxon>Globisporangium</taxon>
    </lineage>
</organism>
<sequence length="151" mass="16635">MATEMTSALREFALKKLTEAKQKGATLATVTAASITSNVPASTSFVFRSNAAQQQTQKDVSLETKMDSLKEANEFLHDSLTAHAAERLDASIYKMDLINESLAFTIENIQECSHVMKMLNRQLKDTAAMKNEANKTFYRPTPIIQDGSSVA</sequence>
<dbReference type="Proteomes" id="UP000019132">
    <property type="component" value="Unassembled WGS sequence"/>
</dbReference>
<dbReference type="VEuPathDB" id="FungiDB:PYU1_G004772"/>
<reference evidence="2" key="1">
    <citation type="journal article" date="2010" name="Genome Biol.">
        <title>Genome sequence of the necrotrophic plant pathogen Pythium ultimum reveals original pathogenicity mechanisms and effector repertoire.</title>
        <authorList>
            <person name="Levesque C.A."/>
            <person name="Brouwer H."/>
            <person name="Cano L."/>
            <person name="Hamilton J.P."/>
            <person name="Holt C."/>
            <person name="Huitema E."/>
            <person name="Raffaele S."/>
            <person name="Robideau G.P."/>
            <person name="Thines M."/>
            <person name="Win J."/>
            <person name="Zerillo M.M."/>
            <person name="Beakes G.W."/>
            <person name="Boore J.L."/>
            <person name="Busam D."/>
            <person name="Dumas B."/>
            <person name="Ferriera S."/>
            <person name="Fuerstenberg S.I."/>
            <person name="Gachon C.M."/>
            <person name="Gaulin E."/>
            <person name="Govers F."/>
            <person name="Grenville-Briggs L."/>
            <person name="Horner N."/>
            <person name="Hostetler J."/>
            <person name="Jiang R.H."/>
            <person name="Johnson J."/>
            <person name="Krajaejun T."/>
            <person name="Lin H."/>
            <person name="Meijer H.J."/>
            <person name="Moore B."/>
            <person name="Morris P."/>
            <person name="Phuntmart V."/>
            <person name="Puiu D."/>
            <person name="Shetty J."/>
            <person name="Stajich J.E."/>
            <person name="Tripathy S."/>
            <person name="Wawra S."/>
            <person name="van West P."/>
            <person name="Whitty B.R."/>
            <person name="Coutinho P.M."/>
            <person name="Henrissat B."/>
            <person name="Martin F."/>
            <person name="Thomas P.D."/>
            <person name="Tyler B.M."/>
            <person name="De Vries R.P."/>
            <person name="Kamoun S."/>
            <person name="Yandell M."/>
            <person name="Tisserat N."/>
            <person name="Buell C.R."/>
        </authorList>
    </citation>
    <scope>NUCLEOTIDE SEQUENCE</scope>
    <source>
        <strain evidence="2">DAOM:BR144</strain>
    </source>
</reference>
<accession>K3WIJ1</accession>
<dbReference type="AlphaFoldDB" id="K3WIJ1"/>
<evidence type="ECO:0000313" key="1">
    <source>
        <dbReference type="EnsemblProtists" id="PYU1_T004783"/>
    </source>
</evidence>
<name>K3WIJ1_GLOUD</name>
<reference evidence="2" key="2">
    <citation type="submission" date="2010-04" db="EMBL/GenBank/DDBJ databases">
        <authorList>
            <person name="Buell R."/>
            <person name="Hamilton J."/>
            <person name="Hostetler J."/>
        </authorList>
    </citation>
    <scope>NUCLEOTIDE SEQUENCE [LARGE SCALE GENOMIC DNA]</scope>
    <source>
        <strain evidence="2">DAOM:BR144</strain>
    </source>
</reference>
<reference evidence="1" key="3">
    <citation type="submission" date="2015-02" db="UniProtKB">
        <authorList>
            <consortium name="EnsemblProtists"/>
        </authorList>
    </citation>
    <scope>IDENTIFICATION</scope>
    <source>
        <strain evidence="1">DAOM BR144</strain>
    </source>
</reference>
<evidence type="ECO:0000313" key="2">
    <source>
        <dbReference type="Proteomes" id="UP000019132"/>
    </source>
</evidence>
<protein>
    <submittedName>
        <fullName evidence="1">Uncharacterized protein</fullName>
    </submittedName>
</protein>
<keyword evidence="2" id="KW-1185">Reference proteome</keyword>